<sequence length="120" mass="13336">MTIQNANQFIADLYKNIDQKNINFLDKTLGENVRFRLGNGEGIVGKDAVLAANAGFFVSITSMHHTITGAWNIGDTIICHGEVNYVRLDGSQYSAYFSTFLVFEGNMITDYLVFADLSEL</sequence>
<evidence type="ECO:0000259" key="1">
    <source>
        <dbReference type="Pfam" id="PF12680"/>
    </source>
</evidence>
<accession>A0A545UJV6</accession>
<name>A0A545UJV6_9GAMM</name>
<dbReference type="Proteomes" id="UP000315439">
    <property type="component" value="Unassembled WGS sequence"/>
</dbReference>
<keyword evidence="3" id="KW-1185">Reference proteome</keyword>
<dbReference type="SUPFAM" id="SSF54427">
    <property type="entry name" value="NTF2-like"/>
    <property type="match status" value="1"/>
</dbReference>
<feature type="domain" description="SnoaL-like" evidence="1">
    <location>
        <begin position="12"/>
        <end position="110"/>
    </location>
</feature>
<organism evidence="2 3">
    <name type="scientific">Aliikangiella coralliicola</name>
    <dbReference type="NCBI Taxonomy" id="2592383"/>
    <lineage>
        <taxon>Bacteria</taxon>
        <taxon>Pseudomonadati</taxon>
        <taxon>Pseudomonadota</taxon>
        <taxon>Gammaproteobacteria</taxon>
        <taxon>Oceanospirillales</taxon>
        <taxon>Pleioneaceae</taxon>
        <taxon>Aliikangiella</taxon>
    </lineage>
</organism>
<dbReference type="Gene3D" id="3.10.450.50">
    <property type="match status" value="1"/>
</dbReference>
<protein>
    <submittedName>
        <fullName evidence="2">Nuclear transport factor 2 family protein</fullName>
    </submittedName>
</protein>
<proteinExistence type="predicted"/>
<comment type="caution">
    <text evidence="2">The sequence shown here is derived from an EMBL/GenBank/DDBJ whole genome shotgun (WGS) entry which is preliminary data.</text>
</comment>
<gene>
    <name evidence="2" type="ORF">FLL46_02390</name>
</gene>
<dbReference type="Pfam" id="PF12680">
    <property type="entry name" value="SnoaL_2"/>
    <property type="match status" value="1"/>
</dbReference>
<dbReference type="InterPro" id="IPR032710">
    <property type="entry name" value="NTF2-like_dom_sf"/>
</dbReference>
<evidence type="ECO:0000313" key="2">
    <source>
        <dbReference type="EMBL" id="TQV89749.1"/>
    </source>
</evidence>
<dbReference type="RefSeq" id="WP_142891813.1">
    <property type="nucleotide sequence ID" value="NZ_ML660160.1"/>
</dbReference>
<reference evidence="2 3" key="1">
    <citation type="submission" date="2019-07" db="EMBL/GenBank/DDBJ databases">
        <title>Draft genome for Aliikangiella sp. M105.</title>
        <authorList>
            <person name="Wang G."/>
        </authorList>
    </citation>
    <scope>NUCLEOTIDE SEQUENCE [LARGE SCALE GENOMIC DNA]</scope>
    <source>
        <strain evidence="2 3">M105</strain>
    </source>
</reference>
<dbReference type="AlphaFoldDB" id="A0A545UJV6"/>
<dbReference type="OrthoDB" id="8759424at2"/>
<evidence type="ECO:0000313" key="3">
    <source>
        <dbReference type="Proteomes" id="UP000315439"/>
    </source>
</evidence>
<dbReference type="InterPro" id="IPR037401">
    <property type="entry name" value="SnoaL-like"/>
</dbReference>
<dbReference type="EMBL" id="VIKS01000001">
    <property type="protein sequence ID" value="TQV89749.1"/>
    <property type="molecule type" value="Genomic_DNA"/>
</dbReference>